<dbReference type="PANTHER" id="PTHR32194:SF2">
    <property type="entry name" value="PROTEASOME SUBUNIT BETA TYPE-1"/>
    <property type="match status" value="1"/>
</dbReference>
<dbReference type="InterPro" id="IPR023333">
    <property type="entry name" value="Proteasome_suB-type"/>
</dbReference>
<gene>
    <name evidence="6" type="ORF">KCV03_g7662</name>
</gene>
<accession>A0A9P8GBH3</accession>
<evidence type="ECO:0000313" key="6">
    <source>
        <dbReference type="EMBL" id="KAH0216238.1"/>
    </source>
</evidence>
<reference evidence="6" key="1">
    <citation type="journal article" date="2021" name="J Fungi (Basel)">
        <title>Virulence traits and population genomics of the black yeast Aureobasidium melanogenum.</title>
        <authorList>
            <person name="Cernosa A."/>
            <person name="Sun X."/>
            <person name="Gostincar C."/>
            <person name="Fang C."/>
            <person name="Gunde-Cimerman N."/>
            <person name="Song Z."/>
        </authorList>
    </citation>
    <scope>NUCLEOTIDE SEQUENCE</scope>
    <source>
        <strain evidence="6">EXF-8016</strain>
    </source>
</reference>
<dbReference type="InterPro" id="IPR016050">
    <property type="entry name" value="Proteasome_bsu_CS"/>
</dbReference>
<dbReference type="AlphaFoldDB" id="A0A9P8GBH3"/>
<evidence type="ECO:0000256" key="3">
    <source>
        <dbReference type="ARBA" id="ARBA00022942"/>
    </source>
</evidence>
<keyword evidence="4" id="KW-0539">Nucleus</keyword>
<dbReference type="InterPro" id="IPR029055">
    <property type="entry name" value="Ntn_hydrolases_N"/>
</dbReference>
<evidence type="ECO:0000256" key="4">
    <source>
        <dbReference type="ARBA" id="ARBA00023242"/>
    </source>
</evidence>
<dbReference type="GO" id="GO:0019774">
    <property type="term" value="C:proteasome core complex, beta-subunit complex"/>
    <property type="evidence" value="ECO:0007669"/>
    <property type="project" value="UniProtKB-ARBA"/>
</dbReference>
<organism evidence="6 7">
    <name type="scientific">Aureobasidium melanogenum</name>
    <name type="common">Aureobasidium pullulans var. melanogenum</name>
    <dbReference type="NCBI Taxonomy" id="46634"/>
    <lineage>
        <taxon>Eukaryota</taxon>
        <taxon>Fungi</taxon>
        <taxon>Dikarya</taxon>
        <taxon>Ascomycota</taxon>
        <taxon>Pezizomycotina</taxon>
        <taxon>Dothideomycetes</taxon>
        <taxon>Dothideomycetidae</taxon>
        <taxon>Dothideales</taxon>
        <taxon>Saccotheciaceae</taxon>
        <taxon>Aureobasidium</taxon>
    </lineage>
</organism>
<evidence type="ECO:0000256" key="5">
    <source>
        <dbReference type="ARBA" id="ARBA00026071"/>
    </source>
</evidence>
<dbReference type="PROSITE" id="PS51476">
    <property type="entry name" value="PROTEASOME_BETA_2"/>
    <property type="match status" value="1"/>
</dbReference>
<evidence type="ECO:0000256" key="1">
    <source>
        <dbReference type="ARBA" id="ARBA00004123"/>
    </source>
</evidence>
<dbReference type="InterPro" id="IPR001353">
    <property type="entry name" value="Proteasome_sua/b"/>
</dbReference>
<dbReference type="GO" id="GO:0005737">
    <property type="term" value="C:cytoplasm"/>
    <property type="evidence" value="ECO:0007669"/>
    <property type="project" value="TreeGrafter"/>
</dbReference>
<evidence type="ECO:0000313" key="7">
    <source>
        <dbReference type="Proteomes" id="UP000767238"/>
    </source>
</evidence>
<dbReference type="EMBL" id="JAHFYH010000065">
    <property type="protein sequence ID" value="KAH0216238.1"/>
    <property type="molecule type" value="Genomic_DNA"/>
</dbReference>
<name>A0A9P8GBH3_AURME</name>
<proteinExistence type="predicted"/>
<dbReference type="OrthoDB" id="268428at2759"/>
<evidence type="ECO:0000256" key="2">
    <source>
        <dbReference type="ARBA" id="ARBA00022490"/>
    </source>
</evidence>
<comment type="caution">
    <text evidence="6">The sequence shown here is derived from an EMBL/GenBank/DDBJ whole genome shotgun (WGS) entry which is preliminary data.</text>
</comment>
<dbReference type="FunFam" id="3.60.20.10:FF:000008">
    <property type="entry name" value="Proteasome subunit beta type-4"/>
    <property type="match status" value="1"/>
</dbReference>
<dbReference type="CDD" id="cd03758">
    <property type="entry name" value="proteasome_beta_type_2"/>
    <property type="match status" value="1"/>
</dbReference>
<reference evidence="6" key="2">
    <citation type="submission" date="2021-08" db="EMBL/GenBank/DDBJ databases">
        <authorList>
            <person name="Gostincar C."/>
            <person name="Sun X."/>
            <person name="Song Z."/>
            <person name="Gunde-Cimerman N."/>
        </authorList>
    </citation>
    <scope>NUCLEOTIDE SEQUENCE</scope>
    <source>
        <strain evidence="6">EXF-8016</strain>
    </source>
</reference>
<feature type="non-terminal residue" evidence="6">
    <location>
        <position position="1"/>
    </location>
</feature>
<comment type="subunit">
    <text evidence="5">The 26S proteasome consists of a 20S proteasome core and two 19S regulatory subunits. The 20S proteasome core is composed of 28 subunits that are arranged in four stacked rings, resulting in a barrel-shaped structure. The two end rings are each formed by seven alpha subunits, and the two central rings are each formed by seven beta subunits. The catalytic chamber with the active sites is on the inside of the barrel.</text>
</comment>
<dbReference type="PANTHER" id="PTHR32194">
    <property type="entry name" value="METALLOPROTEASE TLDD"/>
    <property type="match status" value="1"/>
</dbReference>
<keyword evidence="3" id="KW-0647">Proteasome</keyword>
<comment type="subcellular location">
    <subcellularLocation>
        <location evidence="1">Nucleus</location>
    </subcellularLocation>
</comment>
<keyword evidence="2" id="KW-0963">Cytoplasm</keyword>
<dbReference type="SUPFAM" id="SSF56235">
    <property type="entry name" value="N-terminal nucleophile aminohydrolases (Ntn hydrolases)"/>
    <property type="match status" value="1"/>
</dbReference>
<dbReference type="PROSITE" id="PS00854">
    <property type="entry name" value="PROTEASOME_BETA_1"/>
    <property type="match status" value="1"/>
</dbReference>
<dbReference type="Pfam" id="PF00227">
    <property type="entry name" value="Proteasome"/>
    <property type="match status" value="1"/>
</dbReference>
<dbReference type="GO" id="GO:0010498">
    <property type="term" value="P:proteasomal protein catabolic process"/>
    <property type="evidence" value="ECO:0007669"/>
    <property type="project" value="InterPro"/>
</dbReference>
<dbReference type="GO" id="GO:0005634">
    <property type="term" value="C:nucleus"/>
    <property type="evidence" value="ECO:0007669"/>
    <property type="project" value="UniProtKB-SubCell"/>
</dbReference>
<dbReference type="Gene3D" id="3.60.20.10">
    <property type="entry name" value="Glutamine Phosphoribosylpyrophosphate, subunit 1, domain 1"/>
    <property type="match status" value="1"/>
</dbReference>
<dbReference type="Proteomes" id="UP000767238">
    <property type="component" value="Unassembled WGS sequence"/>
</dbReference>
<dbReference type="InterPro" id="IPR035206">
    <property type="entry name" value="Proteasome_beta2"/>
</dbReference>
<protein>
    <submittedName>
        <fullName evidence="6">N-terminal nucleophile aminohydrolase</fullName>
    </submittedName>
</protein>
<sequence length="640" mass="72842">MSEVKAPTAHHRPLAGARSSKSFDLAGSLKSLAYNNQTAPSNKHFILHSSCEDVLLGITGKDFTIIAASKAAMRGATVLKASDDKTRPLSKHILMALTGEAGDTIQFAEYVQANVQLYGMRNDIELNPSATASFIRTELAKALRSRRPYTVNLLLGGYDTINDKPTLHWIDYLASSAPVPYAAHGYAQYYCLSTLDKHHHPDISFEQGMKILRMCTDELKRRLPIDFKGMTVKVVTKDGIREEEYKDDEPVACPAMAIDIAPTSDSIVPRVVTIVDDHDLILRVTQHTRTQKAAEDGRDKTKAVVDFQVTRQYLVDNSESDFLKRLLTTRHFAEAGKRIIDLDEQNPLAIEVILCTIYRKDEGWRSSALGREVTARTLKLHWEYLWDVVASTRYFMIEFFNLDTWFGLWYEKNHTADNSKLLYPCYQFNHAVGFLSITKNLVYNHAHIEEYKNENHPDLHVPPRIIGALNGARGHLRVVLARWLWAPLQNMMTARCACKGDTVYLYLQALAKTGGYPVDQQGRKSVNDICHQLGLFKKHFHLPQSSKGCAKCARDWTGIVARAVQDIQEYFDGICLDCMDHTQPKFLDEHDDYWNHLSLTMKWDLKCRVSHGQASWYSSFMGRPDTRETLLKRVKKRFNN</sequence>